<accession>A0AAW0E186</accession>
<keyword evidence="2" id="KW-1185">Reference proteome</keyword>
<dbReference type="PANTHER" id="PTHR35040">
    <property type="match status" value="1"/>
</dbReference>
<organism evidence="1 2">
    <name type="scientific">Favolaschia claudopus</name>
    <dbReference type="NCBI Taxonomy" id="2862362"/>
    <lineage>
        <taxon>Eukaryota</taxon>
        <taxon>Fungi</taxon>
        <taxon>Dikarya</taxon>
        <taxon>Basidiomycota</taxon>
        <taxon>Agaricomycotina</taxon>
        <taxon>Agaricomycetes</taxon>
        <taxon>Agaricomycetidae</taxon>
        <taxon>Agaricales</taxon>
        <taxon>Marasmiineae</taxon>
        <taxon>Mycenaceae</taxon>
        <taxon>Favolaschia</taxon>
    </lineage>
</organism>
<dbReference type="PANTHER" id="PTHR35040:SF9">
    <property type="entry name" value="4-LIKE CELL SURFACE PROTEIN, PUTATIVE (AFU_ORTHOLOGUE AFUA_4G14080)-RELATED"/>
    <property type="match status" value="1"/>
</dbReference>
<evidence type="ECO:0000313" key="2">
    <source>
        <dbReference type="Proteomes" id="UP001362999"/>
    </source>
</evidence>
<sequence length="284" mass="29491">MVSQSLLVLASIIGYTAATGVLLPLYVYPSLDFGDGAALWQPALSAISSSPNVPWLVVVNPHNGPGLSGQPGDADPNYISGVSQLNAHSNVKTIGYVRTNFAASPIAEVEANITIWKSWGTYTAADISVDGIFFDETSTSDFNYLSTVISFARNAFGSKAITTICNFGVKADVQFYSICDVVIAFESCLNCKDSSGAQLPQYKSQTTITSNIPSGKQSQGAILVHDFVGTAADGSAASTALLQQYTHTLALNGVGWCYFGSAGYSSITTPPATVGALAAAVASG</sequence>
<proteinExistence type="predicted"/>
<comment type="caution">
    <text evidence="1">The sequence shown here is derived from an EMBL/GenBank/DDBJ whole genome shotgun (WGS) entry which is preliminary data.</text>
</comment>
<dbReference type="InterPro" id="IPR021986">
    <property type="entry name" value="Spherulin4"/>
</dbReference>
<evidence type="ECO:0000313" key="1">
    <source>
        <dbReference type="EMBL" id="KAK7057458.1"/>
    </source>
</evidence>
<name>A0AAW0E186_9AGAR</name>
<dbReference type="AlphaFoldDB" id="A0AAW0E186"/>
<gene>
    <name evidence="1" type="ORF">R3P38DRAFT_2841104</name>
</gene>
<protein>
    <submittedName>
        <fullName evidence="1">Cell surface spherulin 4-like protein</fullName>
    </submittedName>
</protein>
<dbReference type="Proteomes" id="UP001362999">
    <property type="component" value="Unassembled WGS sequence"/>
</dbReference>
<reference evidence="1 2" key="1">
    <citation type="journal article" date="2024" name="J Genomics">
        <title>Draft genome sequencing and assembly of Favolaschia claudopus CIRM-BRFM 2984 isolated from oak limbs.</title>
        <authorList>
            <person name="Navarro D."/>
            <person name="Drula E."/>
            <person name="Chaduli D."/>
            <person name="Cazenave R."/>
            <person name="Ahrendt S."/>
            <person name="Wang J."/>
            <person name="Lipzen A."/>
            <person name="Daum C."/>
            <person name="Barry K."/>
            <person name="Grigoriev I.V."/>
            <person name="Favel A."/>
            <person name="Rosso M.N."/>
            <person name="Martin F."/>
        </authorList>
    </citation>
    <scope>NUCLEOTIDE SEQUENCE [LARGE SCALE GENOMIC DNA]</scope>
    <source>
        <strain evidence="1 2">CIRM-BRFM 2984</strain>
    </source>
</reference>
<dbReference type="EMBL" id="JAWWNJ010000004">
    <property type="protein sequence ID" value="KAK7057458.1"/>
    <property type="molecule type" value="Genomic_DNA"/>
</dbReference>
<dbReference type="Pfam" id="PF12138">
    <property type="entry name" value="Spherulin4"/>
    <property type="match status" value="1"/>
</dbReference>